<reference evidence="3 4" key="1">
    <citation type="submission" date="2017-09" db="EMBL/GenBank/DDBJ databases">
        <title>Biodiversity and function of Thalassospira species in the particle-attached aromatic-hydrocarbon-degrading consortia from the surface seawater of the South China Sea.</title>
        <authorList>
            <person name="Dong C."/>
            <person name="Liu R."/>
            <person name="Shao Z."/>
        </authorList>
    </citation>
    <scope>NUCLEOTIDE SEQUENCE [LARGE SCALE GENOMIC DNA]</scope>
    <source>
        <strain evidence="3 4">CSC1P2</strain>
    </source>
</reference>
<dbReference type="SUPFAM" id="SSF46785">
    <property type="entry name" value="Winged helix' DNA-binding domain"/>
    <property type="match status" value="1"/>
</dbReference>
<dbReference type="InterPro" id="IPR026881">
    <property type="entry name" value="WYL_dom"/>
</dbReference>
<gene>
    <name evidence="3" type="ORF">COO20_05810</name>
</gene>
<dbReference type="Proteomes" id="UP000233597">
    <property type="component" value="Unassembled WGS sequence"/>
</dbReference>
<feature type="domain" description="Helix-turn-helix type 11" evidence="1">
    <location>
        <begin position="6"/>
        <end position="60"/>
    </location>
</feature>
<dbReference type="Gene3D" id="1.10.10.10">
    <property type="entry name" value="Winged helix-like DNA-binding domain superfamily/Winged helix DNA-binding domain"/>
    <property type="match status" value="1"/>
</dbReference>
<evidence type="ECO:0000259" key="1">
    <source>
        <dbReference type="Pfam" id="PF08279"/>
    </source>
</evidence>
<evidence type="ECO:0000313" key="4">
    <source>
        <dbReference type="Proteomes" id="UP000233597"/>
    </source>
</evidence>
<evidence type="ECO:0000259" key="2">
    <source>
        <dbReference type="Pfam" id="PF13280"/>
    </source>
</evidence>
<dbReference type="InterPro" id="IPR013196">
    <property type="entry name" value="HTH_11"/>
</dbReference>
<dbReference type="RefSeq" id="WP_101264752.1">
    <property type="nucleotide sequence ID" value="NZ_NWTK01000003.1"/>
</dbReference>
<feature type="domain" description="WYL" evidence="2">
    <location>
        <begin position="139"/>
        <end position="204"/>
    </location>
</feature>
<organism evidence="3 4">
    <name type="scientific">Thalassospira marina</name>
    <dbReference type="NCBI Taxonomy" id="2048283"/>
    <lineage>
        <taxon>Bacteria</taxon>
        <taxon>Pseudomonadati</taxon>
        <taxon>Pseudomonadota</taxon>
        <taxon>Alphaproteobacteria</taxon>
        <taxon>Rhodospirillales</taxon>
        <taxon>Thalassospiraceae</taxon>
        <taxon>Thalassospira</taxon>
    </lineage>
</organism>
<accession>A0A2N3KWF5</accession>
<proteinExistence type="predicted"/>
<dbReference type="AlphaFoldDB" id="A0A2N3KWF5"/>
<dbReference type="InterPro" id="IPR036388">
    <property type="entry name" value="WH-like_DNA-bd_sf"/>
</dbReference>
<dbReference type="InterPro" id="IPR051534">
    <property type="entry name" value="CBASS_pafABC_assoc_protein"/>
</dbReference>
<sequence length="231" mass="26305">MAKSERLLQLMQALRVLPSPVTAHRLAEEMDVSLRTIYRDIDSLRAAGARIEGERGFGYQLTEDYALPPQTLTRIEIEALALGLGEIKCIGDPMLADAAASVLAKVAATLPSEREQQLFHAISKIYRPQPRFTFAIDIAPIRTACWNEQAVRIDYQDHNNDVSTRVIYPLSLMYTERKLTILSWCCKREDFRMFRADRILAVEITDISFRPKRVSLLNQYLAKLTACETED</sequence>
<comment type="caution">
    <text evidence="3">The sequence shown here is derived from an EMBL/GenBank/DDBJ whole genome shotgun (WGS) entry which is preliminary data.</text>
</comment>
<dbReference type="Pfam" id="PF13280">
    <property type="entry name" value="WYL"/>
    <property type="match status" value="1"/>
</dbReference>
<dbReference type="Pfam" id="PF08279">
    <property type="entry name" value="HTH_11"/>
    <property type="match status" value="1"/>
</dbReference>
<evidence type="ECO:0000313" key="3">
    <source>
        <dbReference type="EMBL" id="PKR54911.1"/>
    </source>
</evidence>
<dbReference type="InterPro" id="IPR036390">
    <property type="entry name" value="WH_DNA-bd_sf"/>
</dbReference>
<name>A0A2N3KWF5_9PROT</name>
<dbReference type="PROSITE" id="PS52050">
    <property type="entry name" value="WYL"/>
    <property type="match status" value="1"/>
</dbReference>
<dbReference type="PANTHER" id="PTHR34580:SF3">
    <property type="entry name" value="PROTEIN PAFB"/>
    <property type="match status" value="1"/>
</dbReference>
<dbReference type="EMBL" id="NWTK01000003">
    <property type="protein sequence ID" value="PKR54911.1"/>
    <property type="molecule type" value="Genomic_DNA"/>
</dbReference>
<protein>
    <submittedName>
        <fullName evidence="3">Transcriptional regulator</fullName>
    </submittedName>
</protein>
<dbReference type="PANTHER" id="PTHR34580">
    <property type="match status" value="1"/>
</dbReference>
<dbReference type="OrthoDB" id="9807255at2"/>